<dbReference type="PANTHER" id="PTHR42709">
    <property type="entry name" value="ALKALINE PHOSPHATASE LIKE PROTEIN"/>
    <property type="match status" value="1"/>
</dbReference>
<dbReference type="InterPro" id="IPR032816">
    <property type="entry name" value="VTT_dom"/>
</dbReference>
<keyword evidence="1" id="KW-0812">Transmembrane</keyword>
<organism evidence="3 4">
    <name type="scientific">Thalassotalea euphylliae</name>
    <dbReference type="NCBI Taxonomy" id="1655234"/>
    <lineage>
        <taxon>Bacteria</taxon>
        <taxon>Pseudomonadati</taxon>
        <taxon>Pseudomonadota</taxon>
        <taxon>Gammaproteobacteria</taxon>
        <taxon>Alteromonadales</taxon>
        <taxon>Colwelliaceae</taxon>
        <taxon>Thalassotalea</taxon>
    </lineage>
</organism>
<feature type="transmembrane region" description="Helical" evidence="1">
    <location>
        <begin position="20"/>
        <end position="37"/>
    </location>
</feature>
<keyword evidence="1" id="KW-0472">Membrane</keyword>
<feature type="transmembrane region" description="Helical" evidence="1">
    <location>
        <begin position="134"/>
        <end position="160"/>
    </location>
</feature>
<evidence type="ECO:0000256" key="1">
    <source>
        <dbReference type="SAM" id="Phobius"/>
    </source>
</evidence>
<gene>
    <name evidence="3" type="ORF">DXX92_04100</name>
</gene>
<evidence type="ECO:0000313" key="4">
    <source>
        <dbReference type="Proteomes" id="UP000256999"/>
    </source>
</evidence>
<dbReference type="EMBL" id="QUOV01000001">
    <property type="protein sequence ID" value="REL34604.1"/>
    <property type="molecule type" value="Genomic_DNA"/>
</dbReference>
<evidence type="ECO:0000313" key="3">
    <source>
        <dbReference type="EMBL" id="REL34604.1"/>
    </source>
</evidence>
<feature type="transmembrane region" description="Helical" evidence="1">
    <location>
        <begin position="172"/>
        <end position="191"/>
    </location>
</feature>
<evidence type="ECO:0000259" key="2">
    <source>
        <dbReference type="Pfam" id="PF09335"/>
    </source>
</evidence>
<accession>A0A3E0UD09</accession>
<dbReference type="PANTHER" id="PTHR42709:SF11">
    <property type="entry name" value="DEDA FAMILY PROTEIN"/>
    <property type="match status" value="1"/>
</dbReference>
<dbReference type="InterPro" id="IPR051311">
    <property type="entry name" value="DedA_domain"/>
</dbReference>
<dbReference type="GO" id="GO:0005886">
    <property type="term" value="C:plasma membrane"/>
    <property type="evidence" value="ECO:0007669"/>
    <property type="project" value="UniProtKB-ARBA"/>
</dbReference>
<dbReference type="OrthoDB" id="9810270at2"/>
<dbReference type="Pfam" id="PF09335">
    <property type="entry name" value="VTT_dom"/>
    <property type="match status" value="1"/>
</dbReference>
<dbReference type="RefSeq" id="WP_115999281.1">
    <property type="nucleotide sequence ID" value="NZ_QUOV01000001.1"/>
</dbReference>
<dbReference type="AlphaFoldDB" id="A0A3E0UD09"/>
<protein>
    <submittedName>
        <fullName evidence="3">DedA family protein</fullName>
    </submittedName>
</protein>
<keyword evidence="1" id="KW-1133">Transmembrane helix</keyword>
<name>A0A3E0UD09_9GAMM</name>
<reference evidence="3 4" key="1">
    <citation type="submission" date="2018-08" db="EMBL/GenBank/DDBJ databases">
        <title>Thalassotalea euphylliae genome.</title>
        <authorList>
            <person name="Summers S."/>
            <person name="Rice S.A."/>
            <person name="Freckelton M.L."/>
            <person name="Nedved B.T."/>
            <person name="Hadfield M.G."/>
        </authorList>
    </citation>
    <scope>NUCLEOTIDE SEQUENCE [LARGE SCALE GENOMIC DNA]</scope>
    <source>
        <strain evidence="3 4">H2</strain>
    </source>
</reference>
<feature type="domain" description="VTT" evidence="2">
    <location>
        <begin position="38"/>
        <end position="158"/>
    </location>
</feature>
<sequence>MKIFSALYEWTLKWAEHKLAPRVLAILTFAESVFFPIPPDVLLAPMVLAKPKKAWVYATLTTTASVVGGVVGYLLGYFMFDAWIQPIITEVGYQDKMDNAMAWFEQWGVWVVFLAGFTPIPYKVFTLSAGVLQMLFLPFLIASFIGRGMRFFLVAGLIQWGGEKMEQKLRQWVDVIGWSVVAIIAIAYVVYVA</sequence>
<dbReference type="Proteomes" id="UP000256999">
    <property type="component" value="Unassembled WGS sequence"/>
</dbReference>
<comment type="caution">
    <text evidence="3">The sequence shown here is derived from an EMBL/GenBank/DDBJ whole genome shotgun (WGS) entry which is preliminary data.</text>
</comment>
<feature type="transmembrane region" description="Helical" evidence="1">
    <location>
        <begin position="101"/>
        <end position="122"/>
    </location>
</feature>
<feature type="transmembrane region" description="Helical" evidence="1">
    <location>
        <begin position="57"/>
        <end position="80"/>
    </location>
</feature>
<proteinExistence type="predicted"/>